<dbReference type="EMBL" id="OX395129">
    <property type="protein sequence ID" value="CAI5773455.1"/>
    <property type="molecule type" value="Genomic_DNA"/>
</dbReference>
<organism evidence="2 3">
    <name type="scientific">Podarcis lilfordi</name>
    <name type="common">Lilford's wall lizard</name>
    <dbReference type="NCBI Taxonomy" id="74358"/>
    <lineage>
        <taxon>Eukaryota</taxon>
        <taxon>Metazoa</taxon>
        <taxon>Chordata</taxon>
        <taxon>Craniata</taxon>
        <taxon>Vertebrata</taxon>
        <taxon>Euteleostomi</taxon>
        <taxon>Lepidosauria</taxon>
        <taxon>Squamata</taxon>
        <taxon>Bifurcata</taxon>
        <taxon>Unidentata</taxon>
        <taxon>Episquamata</taxon>
        <taxon>Laterata</taxon>
        <taxon>Lacertibaenia</taxon>
        <taxon>Lacertidae</taxon>
        <taxon>Podarcis</taxon>
    </lineage>
</organism>
<dbReference type="Proteomes" id="UP001178461">
    <property type="component" value="Chromosome 4"/>
</dbReference>
<dbReference type="AlphaFoldDB" id="A0AA35P5B4"/>
<feature type="region of interest" description="Disordered" evidence="1">
    <location>
        <begin position="1"/>
        <end position="68"/>
    </location>
</feature>
<gene>
    <name evidence="2" type="ORF">PODLI_1B011445</name>
</gene>
<reference evidence="2" key="1">
    <citation type="submission" date="2022-12" db="EMBL/GenBank/DDBJ databases">
        <authorList>
            <person name="Alioto T."/>
            <person name="Alioto T."/>
            <person name="Gomez Garrido J."/>
        </authorList>
    </citation>
    <scope>NUCLEOTIDE SEQUENCE</scope>
</reference>
<sequence length="94" mass="10599">MEEERRRRRRARGALNGGAAARAAIRRPRRRRRRRRRGGAAGGKRRKIGGYGEASQLHQQTGEPPTDFMACSVNIPTSLHNIWRSSATTLLLSH</sequence>
<feature type="compositionally biased region" description="Low complexity" evidence="1">
    <location>
        <begin position="13"/>
        <end position="23"/>
    </location>
</feature>
<proteinExistence type="predicted"/>
<evidence type="ECO:0000313" key="2">
    <source>
        <dbReference type="EMBL" id="CAI5773455.1"/>
    </source>
</evidence>
<evidence type="ECO:0000313" key="3">
    <source>
        <dbReference type="Proteomes" id="UP001178461"/>
    </source>
</evidence>
<keyword evidence="3" id="KW-1185">Reference proteome</keyword>
<evidence type="ECO:0000256" key="1">
    <source>
        <dbReference type="SAM" id="MobiDB-lite"/>
    </source>
</evidence>
<name>A0AA35P5B4_9SAUR</name>
<accession>A0AA35P5B4</accession>
<feature type="compositionally biased region" description="Basic residues" evidence="1">
    <location>
        <begin position="1"/>
        <end position="12"/>
    </location>
</feature>
<protein>
    <submittedName>
        <fullName evidence="2">Uncharacterized protein</fullName>
    </submittedName>
</protein>
<feature type="compositionally biased region" description="Basic residues" evidence="1">
    <location>
        <begin position="24"/>
        <end position="48"/>
    </location>
</feature>